<feature type="region of interest" description="Disordered" evidence="1">
    <location>
        <begin position="140"/>
        <end position="195"/>
    </location>
</feature>
<keyword evidence="2" id="KW-0472">Membrane</keyword>
<feature type="compositionally biased region" description="Low complexity" evidence="1">
    <location>
        <begin position="180"/>
        <end position="195"/>
    </location>
</feature>
<proteinExistence type="predicted"/>
<name>A0A495VXG7_9PSEU</name>
<reference evidence="3 4" key="1">
    <citation type="submission" date="2018-10" db="EMBL/GenBank/DDBJ databases">
        <title>Sequencing the genomes of 1000 actinobacteria strains.</title>
        <authorList>
            <person name="Klenk H.-P."/>
        </authorList>
    </citation>
    <scope>NUCLEOTIDE SEQUENCE [LARGE SCALE GENOMIC DNA]</scope>
    <source>
        <strain evidence="3 4">DSM 43800</strain>
    </source>
</reference>
<keyword evidence="4" id="KW-1185">Reference proteome</keyword>
<evidence type="ECO:0008006" key="5">
    <source>
        <dbReference type="Google" id="ProtNLM"/>
    </source>
</evidence>
<evidence type="ECO:0000256" key="1">
    <source>
        <dbReference type="SAM" id="MobiDB-lite"/>
    </source>
</evidence>
<dbReference type="AlphaFoldDB" id="A0A495VXG7"/>
<feature type="compositionally biased region" description="Low complexity" evidence="1">
    <location>
        <begin position="159"/>
        <end position="173"/>
    </location>
</feature>
<evidence type="ECO:0000313" key="3">
    <source>
        <dbReference type="EMBL" id="RKT53949.1"/>
    </source>
</evidence>
<protein>
    <recommendedName>
        <fullName evidence="5">DUF5666 domain-containing protein</fullName>
    </recommendedName>
</protein>
<organism evidence="3 4">
    <name type="scientific">Saccharothrix australiensis</name>
    <dbReference type="NCBI Taxonomy" id="2072"/>
    <lineage>
        <taxon>Bacteria</taxon>
        <taxon>Bacillati</taxon>
        <taxon>Actinomycetota</taxon>
        <taxon>Actinomycetes</taxon>
        <taxon>Pseudonocardiales</taxon>
        <taxon>Pseudonocardiaceae</taxon>
        <taxon>Saccharothrix</taxon>
    </lineage>
</organism>
<evidence type="ECO:0000313" key="4">
    <source>
        <dbReference type="Proteomes" id="UP000282084"/>
    </source>
</evidence>
<comment type="caution">
    <text evidence="3">The sequence shown here is derived from an EMBL/GenBank/DDBJ whole genome shotgun (WGS) entry which is preliminary data.</text>
</comment>
<keyword evidence="2" id="KW-0812">Transmembrane</keyword>
<feature type="region of interest" description="Disordered" evidence="1">
    <location>
        <begin position="1"/>
        <end position="27"/>
    </location>
</feature>
<gene>
    <name evidence="3" type="ORF">C8E97_2537</name>
</gene>
<dbReference type="RefSeq" id="WP_211346995.1">
    <property type="nucleotide sequence ID" value="NZ_RBXO01000001.1"/>
</dbReference>
<dbReference type="EMBL" id="RBXO01000001">
    <property type="protein sequence ID" value="RKT53949.1"/>
    <property type="molecule type" value="Genomic_DNA"/>
</dbReference>
<feature type="transmembrane region" description="Helical" evidence="2">
    <location>
        <begin position="30"/>
        <end position="50"/>
    </location>
</feature>
<dbReference type="Proteomes" id="UP000282084">
    <property type="component" value="Unassembled WGS sequence"/>
</dbReference>
<accession>A0A495VXG7</accession>
<keyword evidence="2" id="KW-1133">Transmembrane helix</keyword>
<evidence type="ECO:0000256" key="2">
    <source>
        <dbReference type="SAM" id="Phobius"/>
    </source>
</evidence>
<sequence>MTTETENPTWGEPPPEAAEPGPRRSGRRTLAAVAVAVGIAAVGGGVIYAASNSDAARLGGPRGNVVGGPGLVVAGGGPFGDKPHGEFQNGEVTEVSDTSLTVKSTDGFTRTYRLTDDTAVNGAQGASGLAQGDDVMVLSTDGSTADTVVEANARGGPGNRQQPGRGDGRPQPGQGDGRDQPGTGQGDQQGQPPTR</sequence>